<keyword evidence="4" id="KW-0963">Cytoplasm</keyword>
<dbReference type="FunFam" id="3.30.1120.120:FF:000001">
    <property type="entry name" value="serine/threonine-protein kinase PLK4 isoform X2"/>
    <property type="match status" value="1"/>
</dbReference>
<dbReference type="EMBL" id="JAPWTK010000065">
    <property type="protein sequence ID" value="KAJ8952668.1"/>
    <property type="molecule type" value="Genomic_DNA"/>
</dbReference>
<keyword evidence="5" id="KW-0723">Serine/threonine-protein kinase</keyword>
<comment type="caution">
    <text evidence="22">The sequence shown here is derived from an EMBL/GenBank/DDBJ whole genome shotgun (WGS) entry which is preliminary data.</text>
</comment>
<name>A0AAV8YN22_9CUCU</name>
<accession>A0AAV8YN22</accession>
<dbReference type="Gene3D" id="3.30.1120.120">
    <property type="match status" value="1"/>
</dbReference>
<comment type="catalytic activity">
    <reaction evidence="15">
        <text>L-threonyl-[protein] + ATP = O-phospho-L-threonyl-[protein] + ADP + H(+)</text>
        <dbReference type="Rhea" id="RHEA:46608"/>
        <dbReference type="Rhea" id="RHEA-COMP:11060"/>
        <dbReference type="Rhea" id="RHEA-COMP:11605"/>
        <dbReference type="ChEBI" id="CHEBI:15378"/>
        <dbReference type="ChEBI" id="CHEBI:30013"/>
        <dbReference type="ChEBI" id="CHEBI:30616"/>
        <dbReference type="ChEBI" id="CHEBI:61977"/>
        <dbReference type="ChEBI" id="CHEBI:456216"/>
        <dbReference type="EC" id="2.7.11.21"/>
    </reaction>
</comment>
<dbReference type="Pfam" id="PF18409">
    <property type="entry name" value="Plk4_PB2"/>
    <property type="match status" value="1"/>
</dbReference>
<organism evidence="22 23">
    <name type="scientific">Aromia moschata</name>
    <dbReference type="NCBI Taxonomy" id="1265417"/>
    <lineage>
        <taxon>Eukaryota</taxon>
        <taxon>Metazoa</taxon>
        <taxon>Ecdysozoa</taxon>
        <taxon>Arthropoda</taxon>
        <taxon>Hexapoda</taxon>
        <taxon>Insecta</taxon>
        <taxon>Pterygota</taxon>
        <taxon>Neoptera</taxon>
        <taxon>Endopterygota</taxon>
        <taxon>Coleoptera</taxon>
        <taxon>Polyphaga</taxon>
        <taxon>Cucujiformia</taxon>
        <taxon>Chrysomeloidea</taxon>
        <taxon>Cerambycidae</taxon>
        <taxon>Cerambycinae</taxon>
        <taxon>Callichromatini</taxon>
        <taxon>Aromia</taxon>
    </lineage>
</organism>
<keyword evidence="23" id="KW-1185">Reference proteome</keyword>
<evidence type="ECO:0000256" key="6">
    <source>
        <dbReference type="ARBA" id="ARBA00022679"/>
    </source>
</evidence>
<keyword evidence="7 17" id="KW-0547">Nucleotide-binding</keyword>
<evidence type="ECO:0000259" key="19">
    <source>
        <dbReference type="PROSITE" id="PS50011"/>
    </source>
</evidence>
<dbReference type="InterPro" id="IPR000719">
    <property type="entry name" value="Prot_kinase_dom"/>
</dbReference>
<dbReference type="InterPro" id="IPR047108">
    <property type="entry name" value="Plk4-like_POLO_box_2_sf"/>
</dbReference>
<evidence type="ECO:0000256" key="2">
    <source>
        <dbReference type="ARBA" id="ARBA00012424"/>
    </source>
</evidence>
<dbReference type="InterPro" id="IPR046437">
    <property type="entry name" value="Ser_Thr-PK_POLO_box_1_sf"/>
</dbReference>
<dbReference type="PANTHER" id="PTHR24345">
    <property type="entry name" value="SERINE/THREONINE-PROTEIN KINASE PLK"/>
    <property type="match status" value="1"/>
</dbReference>
<dbReference type="Gene3D" id="1.10.510.10">
    <property type="entry name" value="Transferase(Phosphotransferase) domain 1"/>
    <property type="match status" value="1"/>
</dbReference>
<dbReference type="Pfam" id="PF18190">
    <property type="entry name" value="Plk4_PB1"/>
    <property type="match status" value="1"/>
</dbReference>
<dbReference type="FunFam" id="1.10.510.10:FF:000576">
    <property type="entry name" value="Serine/threonine-protein kinase PLK4"/>
    <property type="match status" value="1"/>
</dbReference>
<dbReference type="PROSITE" id="PS51985">
    <property type="entry name" value="CPB2"/>
    <property type="match status" value="1"/>
</dbReference>
<dbReference type="PROSITE" id="PS00107">
    <property type="entry name" value="PROTEIN_KINASE_ATP"/>
    <property type="match status" value="1"/>
</dbReference>
<sequence>MSQLNEKSMFILLLCFQEYEVHNLLGKGGFASVYRARCLKTGIDVAIKMIDKKLMQATGMVSRVKQEVSIHSRLKHPSILELYVCFEDINYVYLVLELCHNGELQKYIKEKPLSESEVSSIMRQVVEGIRYLHSHNILHRDLSLSNLLLTRDMQVRIADFGLATQLSRPDEKHMTMCGTPNFISPEVASRGSHGLEADVWGLGCLLYTLLVGSPPFDTPAVKSTLTKVVMSTYTLPNHLSPEAKDLIHALLQKNPKDRMKLDQILEHPFIKRGRIITSHLTHDSGIHTMSSRRDSAFSDSALPYSHNLCHTPYPRRTNSDCSPTENLHQASRLAQSMEHLRIQHYEHPLPRDLRPNSGSCNSKHDQISVFSNCGSNFEPAISKFSYHETLESVSQCNQRYCPPVESGGGILNHIHNTPSVLSHRSDPYPYYAEATGNYENNYAPSSYTQDSVNQKPMLHNVDYCPRPQDTNSYSSQPRSVETAKKEEKAGGLIQLCSKRLLPTRHRTKNAVLSILEDGEVCIEFIKKRGVLKKDTVCEVMKISSDGLRIILYEPGGGKGVPPDDEPPPFPPQGADKIYSIENLPEKHWKKYMYAFKFVDLVRAKTPKVTYYTDKAKCLLMENLLDFEVCFYDGAKITQSSAEGITIIDASGNKYNFKLVNECRNLTGTLELLWSHSQDSLNYCRLLEKTLSELPRTSFPVIVGRRPVSASGSGKENQPQTVIPSWLFGRLNHKWIPALSAHLSLFQSTVQRRVPPSEITAMLEKKGCLFLESVLHFSYRMARYRCDTKMGLSSGLMASTMYVISTRMAILRTIWIMRVSRFDHGKNAAYAQSSETFDAKPGDAKNP</sequence>
<keyword evidence="9 17" id="KW-0067">ATP-binding</keyword>
<feature type="compositionally biased region" description="Polar residues" evidence="18">
    <location>
        <begin position="468"/>
        <end position="479"/>
    </location>
</feature>
<evidence type="ECO:0000256" key="10">
    <source>
        <dbReference type="ARBA" id="ARBA00022843"/>
    </source>
</evidence>
<evidence type="ECO:0000256" key="13">
    <source>
        <dbReference type="ARBA" id="ARBA00030429"/>
    </source>
</evidence>
<evidence type="ECO:0000256" key="4">
    <source>
        <dbReference type="ARBA" id="ARBA00022490"/>
    </source>
</evidence>
<evidence type="ECO:0000256" key="11">
    <source>
        <dbReference type="ARBA" id="ARBA00023212"/>
    </source>
</evidence>
<dbReference type="Pfam" id="PF00069">
    <property type="entry name" value="Pkinase"/>
    <property type="match status" value="1"/>
</dbReference>
<dbReference type="Proteomes" id="UP001162162">
    <property type="component" value="Unassembled WGS sequence"/>
</dbReference>
<dbReference type="EC" id="2.7.11.21" evidence="2"/>
<dbReference type="CDD" id="cd13114">
    <property type="entry name" value="POLO_box_Plk4_1"/>
    <property type="match status" value="1"/>
</dbReference>
<proteinExistence type="predicted"/>
<evidence type="ECO:0000256" key="14">
    <source>
        <dbReference type="ARBA" id="ARBA00030924"/>
    </source>
</evidence>
<keyword evidence="10" id="KW-0832">Ubl conjugation</keyword>
<keyword evidence="8" id="KW-0418">Kinase</keyword>
<feature type="region of interest" description="Disordered" evidence="18">
    <location>
        <begin position="464"/>
        <end position="486"/>
    </location>
</feature>
<evidence type="ECO:0000256" key="5">
    <source>
        <dbReference type="ARBA" id="ARBA00022527"/>
    </source>
</evidence>
<reference evidence="22" key="1">
    <citation type="journal article" date="2023" name="Insect Mol. Biol.">
        <title>Genome sequencing provides insights into the evolution of gene families encoding plant cell wall-degrading enzymes in longhorned beetles.</title>
        <authorList>
            <person name="Shin N.R."/>
            <person name="Okamura Y."/>
            <person name="Kirsch R."/>
            <person name="Pauchet Y."/>
        </authorList>
    </citation>
    <scope>NUCLEOTIDE SEQUENCE</scope>
    <source>
        <strain evidence="22">AMC_N1</strain>
    </source>
</reference>
<evidence type="ECO:0000256" key="7">
    <source>
        <dbReference type="ARBA" id="ARBA00022741"/>
    </source>
</evidence>
<dbReference type="PROSITE" id="PS51984">
    <property type="entry name" value="CPB1"/>
    <property type="match status" value="1"/>
</dbReference>
<evidence type="ECO:0000256" key="16">
    <source>
        <dbReference type="ARBA" id="ARBA00048347"/>
    </source>
</evidence>
<comment type="catalytic activity">
    <reaction evidence="16">
        <text>L-seryl-[protein] + ATP = O-phospho-L-seryl-[protein] + ADP + H(+)</text>
        <dbReference type="Rhea" id="RHEA:17989"/>
        <dbReference type="Rhea" id="RHEA-COMP:9863"/>
        <dbReference type="Rhea" id="RHEA-COMP:11604"/>
        <dbReference type="ChEBI" id="CHEBI:15378"/>
        <dbReference type="ChEBI" id="CHEBI:29999"/>
        <dbReference type="ChEBI" id="CHEBI:30616"/>
        <dbReference type="ChEBI" id="CHEBI:83421"/>
        <dbReference type="ChEBI" id="CHEBI:456216"/>
        <dbReference type="EC" id="2.7.11.21"/>
    </reaction>
</comment>
<evidence type="ECO:0000256" key="9">
    <source>
        <dbReference type="ARBA" id="ARBA00022840"/>
    </source>
</evidence>
<dbReference type="InterPro" id="IPR008266">
    <property type="entry name" value="Tyr_kinase_AS"/>
</dbReference>
<feature type="domain" description="Protein kinase" evidence="19">
    <location>
        <begin position="19"/>
        <end position="270"/>
    </location>
</feature>
<evidence type="ECO:0000313" key="23">
    <source>
        <dbReference type="Proteomes" id="UP001162162"/>
    </source>
</evidence>
<evidence type="ECO:0000256" key="8">
    <source>
        <dbReference type="ARBA" id="ARBA00022777"/>
    </source>
</evidence>
<comment type="subcellular location">
    <subcellularLocation>
        <location evidence="1">Cytoplasm</location>
        <location evidence="1">Cytoskeleton</location>
        <location evidence="1">Microtubule organizing center</location>
        <location evidence="1">Centrosome</location>
        <location evidence="1">Centriole</location>
    </subcellularLocation>
</comment>
<evidence type="ECO:0000256" key="15">
    <source>
        <dbReference type="ARBA" id="ARBA00047802"/>
    </source>
</evidence>
<evidence type="ECO:0000256" key="3">
    <source>
        <dbReference type="ARBA" id="ARBA00020245"/>
    </source>
</evidence>
<evidence type="ECO:0000256" key="12">
    <source>
        <dbReference type="ARBA" id="ARBA00030332"/>
    </source>
</evidence>
<dbReference type="InterPro" id="IPR033698">
    <property type="entry name" value="POLO_box_Plk4_2"/>
</dbReference>
<dbReference type="FunFam" id="3.30.200.20:FF:000042">
    <property type="entry name" value="Aurora kinase A"/>
    <property type="match status" value="1"/>
</dbReference>
<feature type="binding site" evidence="17">
    <location>
        <position position="48"/>
    </location>
    <ligand>
        <name>ATP</name>
        <dbReference type="ChEBI" id="CHEBI:30616"/>
    </ligand>
</feature>
<dbReference type="GO" id="GO:0004674">
    <property type="term" value="F:protein serine/threonine kinase activity"/>
    <property type="evidence" value="ECO:0007669"/>
    <property type="project" value="UniProtKB-KW"/>
</dbReference>
<evidence type="ECO:0000313" key="22">
    <source>
        <dbReference type="EMBL" id="KAJ8952668.1"/>
    </source>
</evidence>
<dbReference type="InterPro" id="IPR017441">
    <property type="entry name" value="Protein_kinase_ATP_BS"/>
</dbReference>
<protein>
    <recommendedName>
        <fullName evidence="3">Serine/threonine-protein kinase PLK4</fullName>
        <ecNumber evidence="2">2.7.11.21</ecNumber>
    </recommendedName>
    <alternativeName>
        <fullName evidence="12">Polo-like kinase 4</fullName>
    </alternativeName>
    <alternativeName>
        <fullName evidence="13 14">Serine/threonine-protein kinase SAK</fullName>
    </alternativeName>
</protein>
<dbReference type="Gene3D" id="3.30.1120.130">
    <property type="match status" value="1"/>
</dbReference>
<dbReference type="PANTHER" id="PTHR24345:SF91">
    <property type="entry name" value="SERINE_THREONINE-PROTEIN KINASE PLK4"/>
    <property type="match status" value="1"/>
</dbReference>
<feature type="domain" description="Cryptic POLO box 2 (CPB2)" evidence="21">
    <location>
        <begin position="605"/>
        <end position="712"/>
    </location>
</feature>
<feature type="domain" description="Cryptic POLO box 1 (CPB1)" evidence="20">
    <location>
        <begin position="487"/>
        <end position="604"/>
    </location>
</feature>
<dbReference type="GO" id="GO:0005524">
    <property type="term" value="F:ATP binding"/>
    <property type="evidence" value="ECO:0007669"/>
    <property type="project" value="UniProtKB-UniRule"/>
</dbReference>
<dbReference type="InterPro" id="IPR033699">
    <property type="entry name" value="POLO_box_Plk4_1"/>
</dbReference>
<evidence type="ECO:0000256" key="17">
    <source>
        <dbReference type="PROSITE-ProRule" id="PRU10141"/>
    </source>
</evidence>
<evidence type="ECO:0000259" key="21">
    <source>
        <dbReference type="PROSITE" id="PS51985"/>
    </source>
</evidence>
<dbReference type="PROSITE" id="PS00109">
    <property type="entry name" value="PROTEIN_KINASE_TYR"/>
    <property type="match status" value="1"/>
</dbReference>
<dbReference type="SUPFAM" id="SSF56112">
    <property type="entry name" value="Protein kinase-like (PK-like)"/>
    <property type="match status" value="1"/>
</dbReference>
<dbReference type="InterPro" id="IPR011009">
    <property type="entry name" value="Kinase-like_dom_sf"/>
</dbReference>
<dbReference type="PROSITE" id="PS50011">
    <property type="entry name" value="PROTEIN_KINASE_DOM"/>
    <property type="match status" value="1"/>
</dbReference>
<keyword evidence="11" id="KW-0206">Cytoskeleton</keyword>
<dbReference type="AlphaFoldDB" id="A0AAV8YN22"/>
<keyword evidence="6" id="KW-0808">Transferase</keyword>
<gene>
    <name evidence="22" type="ORF">NQ318_020983</name>
</gene>
<dbReference type="GO" id="GO:0005634">
    <property type="term" value="C:nucleus"/>
    <property type="evidence" value="ECO:0007669"/>
    <property type="project" value="TreeGrafter"/>
</dbReference>
<evidence type="ECO:0000256" key="1">
    <source>
        <dbReference type="ARBA" id="ARBA00004114"/>
    </source>
</evidence>
<evidence type="ECO:0000256" key="18">
    <source>
        <dbReference type="SAM" id="MobiDB-lite"/>
    </source>
</evidence>
<dbReference type="GO" id="GO:0005814">
    <property type="term" value="C:centriole"/>
    <property type="evidence" value="ECO:0007669"/>
    <property type="project" value="UniProtKB-SubCell"/>
</dbReference>
<evidence type="ECO:0000259" key="20">
    <source>
        <dbReference type="PROSITE" id="PS51984"/>
    </source>
</evidence>